<gene>
    <name evidence="1" type="ORF">CYCCA115_LOCUS13769</name>
</gene>
<keyword evidence="2" id="KW-1185">Reference proteome</keyword>
<accession>A0AAD2FTM3</accession>
<dbReference type="AlphaFoldDB" id="A0AAD2FTM3"/>
<evidence type="ECO:0000313" key="1">
    <source>
        <dbReference type="EMBL" id="CAJ1952893.1"/>
    </source>
</evidence>
<reference evidence="1" key="1">
    <citation type="submission" date="2023-08" db="EMBL/GenBank/DDBJ databases">
        <authorList>
            <person name="Audoor S."/>
            <person name="Bilcke G."/>
        </authorList>
    </citation>
    <scope>NUCLEOTIDE SEQUENCE</scope>
</reference>
<name>A0AAD2FTM3_9STRA</name>
<proteinExistence type="predicted"/>
<dbReference type="Proteomes" id="UP001295423">
    <property type="component" value="Unassembled WGS sequence"/>
</dbReference>
<protein>
    <submittedName>
        <fullName evidence="1">Uncharacterized protein</fullName>
    </submittedName>
</protein>
<dbReference type="EMBL" id="CAKOGP040001814">
    <property type="protein sequence ID" value="CAJ1952893.1"/>
    <property type="molecule type" value="Genomic_DNA"/>
</dbReference>
<comment type="caution">
    <text evidence="1">The sequence shown here is derived from an EMBL/GenBank/DDBJ whole genome shotgun (WGS) entry which is preliminary data.</text>
</comment>
<organism evidence="1 2">
    <name type="scientific">Cylindrotheca closterium</name>
    <dbReference type="NCBI Taxonomy" id="2856"/>
    <lineage>
        <taxon>Eukaryota</taxon>
        <taxon>Sar</taxon>
        <taxon>Stramenopiles</taxon>
        <taxon>Ochrophyta</taxon>
        <taxon>Bacillariophyta</taxon>
        <taxon>Bacillariophyceae</taxon>
        <taxon>Bacillariophycidae</taxon>
        <taxon>Bacillariales</taxon>
        <taxon>Bacillariaceae</taxon>
        <taxon>Cylindrotheca</taxon>
    </lineage>
</organism>
<evidence type="ECO:0000313" key="2">
    <source>
        <dbReference type="Proteomes" id="UP001295423"/>
    </source>
</evidence>
<sequence length="255" mass="29212">MMTSTHKRPRACLSDSNSTAAGGQLIQSVANARTNMAKRLKESWSATDRTNPDIERNLQVIRAMLALNSEIWERCKLHMEPFTISEDWATFQRQQFKVIRAGSHFAGELSFSAFYETEKKTFNIAPLCICPTNIAIFQFEYLSYPVNPRFVDFEALVERALLLHDDVLEPFLVELKKHIESIQVVLGTIEEWLHERLTVSDFIESSFGVDLTHTFGGSGERKLRTCRVSGSHVAEFQVVKESERMRLTKFLDFIS</sequence>